<organism evidence="2 3">
    <name type="scientific">Gimesia chilikensis</name>
    <dbReference type="NCBI Taxonomy" id="2605989"/>
    <lineage>
        <taxon>Bacteria</taxon>
        <taxon>Pseudomonadati</taxon>
        <taxon>Planctomycetota</taxon>
        <taxon>Planctomycetia</taxon>
        <taxon>Planctomycetales</taxon>
        <taxon>Planctomycetaceae</taxon>
        <taxon>Gimesia</taxon>
    </lineage>
</organism>
<evidence type="ECO:0000313" key="3">
    <source>
        <dbReference type="Proteomes" id="UP000320722"/>
    </source>
</evidence>
<dbReference type="AlphaFoldDB" id="A0A517WD77"/>
<gene>
    <name evidence="2" type="ORF">V6x_29220</name>
</gene>
<keyword evidence="1" id="KW-1133">Transmembrane helix</keyword>
<protein>
    <submittedName>
        <fullName evidence="2">Uncharacterized protein</fullName>
    </submittedName>
</protein>
<feature type="transmembrane region" description="Helical" evidence="1">
    <location>
        <begin position="20"/>
        <end position="39"/>
    </location>
</feature>
<accession>A0A517WD77</accession>
<sequence length="138" mass="16120">MAPRERGIVRTNMIKNIRECILVLFFILLLPILVPYSLLMDRVEKRRRRQLASRFVCEQCGEVLGVEAIRLADEHWDEIVKAIIAKSEPGTRLRLVRTVAAICPHCGCQYLYRNAERTFVVREVSPEWERLEPKLDSE</sequence>
<name>A0A517WD77_9PLAN</name>
<evidence type="ECO:0000256" key="1">
    <source>
        <dbReference type="SAM" id="Phobius"/>
    </source>
</evidence>
<keyword evidence="1" id="KW-0472">Membrane</keyword>
<dbReference type="Proteomes" id="UP000320722">
    <property type="component" value="Chromosome"/>
</dbReference>
<reference evidence="2 3" key="1">
    <citation type="submission" date="2019-02" db="EMBL/GenBank/DDBJ databases">
        <title>Deep-cultivation of Planctomycetes and their phenomic and genomic characterization uncovers novel biology.</title>
        <authorList>
            <person name="Wiegand S."/>
            <person name="Jogler M."/>
            <person name="Boedeker C."/>
            <person name="Pinto D."/>
            <person name="Vollmers J."/>
            <person name="Rivas-Marin E."/>
            <person name="Kohn T."/>
            <person name="Peeters S.H."/>
            <person name="Heuer A."/>
            <person name="Rast P."/>
            <person name="Oberbeckmann S."/>
            <person name="Bunk B."/>
            <person name="Jeske O."/>
            <person name="Meyerdierks A."/>
            <person name="Storesund J.E."/>
            <person name="Kallscheuer N."/>
            <person name="Luecker S."/>
            <person name="Lage O.M."/>
            <person name="Pohl T."/>
            <person name="Merkel B.J."/>
            <person name="Hornburger P."/>
            <person name="Mueller R.-W."/>
            <person name="Bruemmer F."/>
            <person name="Labrenz M."/>
            <person name="Spormann A.M."/>
            <person name="Op den Camp H."/>
            <person name="Overmann J."/>
            <person name="Amann R."/>
            <person name="Jetten M.S.M."/>
            <person name="Mascher T."/>
            <person name="Medema M.H."/>
            <person name="Devos D.P."/>
            <person name="Kaster A.-K."/>
            <person name="Ovreas L."/>
            <person name="Rohde M."/>
            <person name="Galperin M.Y."/>
            <person name="Jogler C."/>
        </authorList>
    </citation>
    <scope>NUCLEOTIDE SEQUENCE [LARGE SCALE GENOMIC DNA]</scope>
    <source>
        <strain evidence="2 3">V6</strain>
    </source>
</reference>
<proteinExistence type="predicted"/>
<evidence type="ECO:0000313" key="2">
    <source>
        <dbReference type="EMBL" id="QDU03210.1"/>
    </source>
</evidence>
<dbReference type="EMBL" id="CP036347">
    <property type="protein sequence ID" value="QDU03210.1"/>
    <property type="molecule type" value="Genomic_DNA"/>
</dbReference>
<keyword evidence="1" id="KW-0812">Transmembrane</keyword>